<accession>A0ABD3RAJ7</accession>
<feature type="region of interest" description="Disordered" evidence="1">
    <location>
        <begin position="1"/>
        <end position="40"/>
    </location>
</feature>
<comment type="caution">
    <text evidence="2">The sequence shown here is derived from an EMBL/GenBank/DDBJ whole genome shotgun (WGS) entry which is preliminary data.</text>
</comment>
<name>A0ABD3RAJ7_9STRA</name>
<evidence type="ECO:0000313" key="2">
    <source>
        <dbReference type="EMBL" id="KAL3805350.1"/>
    </source>
</evidence>
<proteinExistence type="predicted"/>
<evidence type="ECO:0000256" key="1">
    <source>
        <dbReference type="SAM" id="MobiDB-lite"/>
    </source>
</evidence>
<reference evidence="2 3" key="1">
    <citation type="journal article" date="2020" name="G3 (Bethesda)">
        <title>Improved Reference Genome for Cyclotella cryptica CCMP332, a Model for Cell Wall Morphogenesis, Salinity Adaptation, and Lipid Production in Diatoms (Bacillariophyta).</title>
        <authorList>
            <person name="Roberts W.R."/>
            <person name="Downey K.M."/>
            <person name="Ruck E.C."/>
            <person name="Traller J.C."/>
            <person name="Alverson A.J."/>
        </authorList>
    </citation>
    <scope>NUCLEOTIDE SEQUENCE [LARGE SCALE GENOMIC DNA]</scope>
    <source>
        <strain evidence="2 3">CCMP332</strain>
    </source>
</reference>
<feature type="compositionally biased region" description="Basic residues" evidence="1">
    <location>
        <begin position="1"/>
        <end position="11"/>
    </location>
</feature>
<organism evidence="2 3">
    <name type="scientific">Cyclotella cryptica</name>
    <dbReference type="NCBI Taxonomy" id="29204"/>
    <lineage>
        <taxon>Eukaryota</taxon>
        <taxon>Sar</taxon>
        <taxon>Stramenopiles</taxon>
        <taxon>Ochrophyta</taxon>
        <taxon>Bacillariophyta</taxon>
        <taxon>Coscinodiscophyceae</taxon>
        <taxon>Thalassiosirophycidae</taxon>
        <taxon>Stephanodiscales</taxon>
        <taxon>Stephanodiscaceae</taxon>
        <taxon>Cyclotella</taxon>
    </lineage>
</organism>
<protein>
    <submittedName>
        <fullName evidence="2">Uncharacterized protein</fullName>
    </submittedName>
</protein>
<dbReference type="EMBL" id="JABMIG020000003">
    <property type="protein sequence ID" value="KAL3805350.1"/>
    <property type="molecule type" value="Genomic_DNA"/>
</dbReference>
<keyword evidence="3" id="KW-1185">Reference proteome</keyword>
<gene>
    <name evidence="2" type="ORF">HJC23_009057</name>
</gene>
<dbReference type="Proteomes" id="UP001516023">
    <property type="component" value="Unassembled WGS sequence"/>
</dbReference>
<sequence length="514" mass="58607">MPLTKPFHRAFRSTTPQSRRAAAVPPRTTVDRKSDYPGRGNIFFRRPTPNSPVFEIVSRNCPSPLLRRNPRIHSIFSNANIRIKLVWSFFVFLVCLYASSRYDGGDAQISPVMTATAKADQQQVISSAEVRHKQVVPSSTAFTPSNGSNASLRGEEITKRPTGSSMVCSRKLPFDLFDQRTWPTPYTPSYFEKEPIESKEVILLKNDAYVDDGSLRIRSFNEFFESLDLAYDKKCPVFITKDAKWIWDALLPPFFGPNVEKNGEFWIKMQSILGVTIVDNEADPQLAGKSLHVVAPKTEFQFAGSDTLSPKQIRNRRDTIFRNLFQQSREGVCTTITLCGFDNSSKRGQAKYVVIELSPKWSKGWQSQFNEVTGRDHTAAFQMTPEYVKAILKPLKLHAESLILMGDHSKTDDEEIKRIVNDPELNIFNTMMEAEEYEDGDTLHLAILADAYIADPTSHWSLLIARMRYALGLRNTFVLTEKKMIDGEERWVSYIDDENYLELYDKTHLGPWMG</sequence>
<evidence type="ECO:0000313" key="3">
    <source>
        <dbReference type="Proteomes" id="UP001516023"/>
    </source>
</evidence>
<dbReference type="AlphaFoldDB" id="A0ABD3RAJ7"/>